<dbReference type="Proteomes" id="UP000178912">
    <property type="component" value="Unassembled WGS sequence"/>
</dbReference>
<sequence>MIWRQRFRRIISGPSEGRIDLNVNKKREHGTPDGDESNDMTTVVGLLFRGAMSHSYWDMYISQFRNESSHPGKKKENPWRFRAVLIFLKSGQALH</sequence>
<gene>
    <name evidence="1" type="ORF">RAG0_03458</name>
</gene>
<dbReference type="EMBL" id="FJUX01000014">
    <property type="protein sequence ID" value="CZS92972.1"/>
    <property type="molecule type" value="Genomic_DNA"/>
</dbReference>
<name>A0A1E1K4P4_9HELO</name>
<proteinExistence type="predicted"/>
<evidence type="ECO:0000313" key="2">
    <source>
        <dbReference type="Proteomes" id="UP000178912"/>
    </source>
</evidence>
<reference evidence="2" key="1">
    <citation type="submission" date="2016-03" db="EMBL/GenBank/DDBJ databases">
        <authorList>
            <person name="Guldener U."/>
        </authorList>
    </citation>
    <scope>NUCLEOTIDE SEQUENCE [LARGE SCALE GENOMIC DNA]</scope>
    <source>
        <strain evidence="2">04CH-RAC-A.6.1</strain>
    </source>
</reference>
<dbReference type="AlphaFoldDB" id="A0A1E1K4P4"/>
<accession>A0A1E1K4P4</accession>
<protein>
    <submittedName>
        <fullName evidence="1">Uncharacterized protein</fullName>
    </submittedName>
</protein>
<keyword evidence="2" id="KW-1185">Reference proteome</keyword>
<evidence type="ECO:0000313" key="1">
    <source>
        <dbReference type="EMBL" id="CZS92972.1"/>
    </source>
</evidence>
<organism evidence="1 2">
    <name type="scientific">Rhynchosporium agropyri</name>
    <dbReference type="NCBI Taxonomy" id="914238"/>
    <lineage>
        <taxon>Eukaryota</taxon>
        <taxon>Fungi</taxon>
        <taxon>Dikarya</taxon>
        <taxon>Ascomycota</taxon>
        <taxon>Pezizomycotina</taxon>
        <taxon>Leotiomycetes</taxon>
        <taxon>Helotiales</taxon>
        <taxon>Ploettnerulaceae</taxon>
        <taxon>Rhynchosporium</taxon>
    </lineage>
</organism>